<keyword evidence="7 11" id="KW-0479">Metal-binding</keyword>
<evidence type="ECO:0000313" key="15">
    <source>
        <dbReference type="Proteomes" id="UP000557307"/>
    </source>
</evidence>
<dbReference type="PROSITE" id="PS50879">
    <property type="entry name" value="RNASE_H_1"/>
    <property type="match status" value="1"/>
</dbReference>
<dbReference type="AlphaFoldDB" id="A0A840TTD4"/>
<comment type="similarity">
    <text evidence="3 11">Belongs to the RNase H family.</text>
</comment>
<gene>
    <name evidence="14" type="ORF">HNQ92_004705</name>
</gene>
<evidence type="ECO:0000256" key="5">
    <source>
        <dbReference type="ARBA" id="ARBA00017721"/>
    </source>
</evidence>
<comment type="catalytic activity">
    <reaction evidence="11">
        <text>Endonucleolytic cleavage to 5'-phosphomonoester.</text>
        <dbReference type="EC" id="3.1.26.4"/>
    </reaction>
</comment>
<dbReference type="SUPFAM" id="SSF55658">
    <property type="entry name" value="L9 N-domain-like"/>
    <property type="match status" value="1"/>
</dbReference>
<proteinExistence type="inferred from homology"/>
<organism evidence="14 15">
    <name type="scientific">Rhabdobacter roseus</name>
    <dbReference type="NCBI Taxonomy" id="1655419"/>
    <lineage>
        <taxon>Bacteria</taxon>
        <taxon>Pseudomonadati</taxon>
        <taxon>Bacteroidota</taxon>
        <taxon>Cytophagia</taxon>
        <taxon>Cytophagales</taxon>
        <taxon>Cytophagaceae</taxon>
        <taxon>Rhabdobacter</taxon>
    </lineage>
</organism>
<evidence type="ECO:0000256" key="3">
    <source>
        <dbReference type="ARBA" id="ARBA00005300"/>
    </source>
</evidence>
<dbReference type="Gene3D" id="3.40.970.10">
    <property type="entry name" value="Ribonuclease H1, N-terminal domain"/>
    <property type="match status" value="1"/>
</dbReference>
<dbReference type="Proteomes" id="UP000557307">
    <property type="component" value="Unassembled WGS sequence"/>
</dbReference>
<dbReference type="InterPro" id="IPR036397">
    <property type="entry name" value="RNaseH_sf"/>
</dbReference>
<evidence type="ECO:0000256" key="1">
    <source>
        <dbReference type="ARBA" id="ARBA00001946"/>
    </source>
</evidence>
<dbReference type="RefSeq" id="WP_184177792.1">
    <property type="nucleotide sequence ID" value="NZ_JACHGF010000010.1"/>
</dbReference>
<dbReference type="SUPFAM" id="SSF53098">
    <property type="entry name" value="Ribonuclease H-like"/>
    <property type="match status" value="1"/>
</dbReference>
<evidence type="ECO:0000313" key="14">
    <source>
        <dbReference type="EMBL" id="MBB5286544.1"/>
    </source>
</evidence>
<evidence type="ECO:0000256" key="10">
    <source>
        <dbReference type="ARBA" id="ARBA00022842"/>
    </source>
</evidence>
<evidence type="ECO:0000256" key="6">
    <source>
        <dbReference type="ARBA" id="ARBA00022722"/>
    </source>
</evidence>
<dbReference type="GO" id="GO:0005737">
    <property type="term" value="C:cytoplasm"/>
    <property type="evidence" value="ECO:0007669"/>
    <property type="project" value="UniProtKB-SubCell"/>
</dbReference>
<keyword evidence="8 11" id="KW-0255">Endonuclease</keyword>
<dbReference type="FunFam" id="3.40.970.10:FF:000002">
    <property type="entry name" value="Ribonuclease H"/>
    <property type="match status" value="1"/>
</dbReference>
<feature type="binding site" evidence="12">
    <location>
        <position position="207"/>
    </location>
    <ligand>
        <name>Mg(2+)</name>
        <dbReference type="ChEBI" id="CHEBI:18420"/>
        <label>1</label>
    </ligand>
</feature>
<evidence type="ECO:0000256" key="9">
    <source>
        <dbReference type="ARBA" id="ARBA00022801"/>
    </source>
</evidence>
<evidence type="ECO:0000256" key="7">
    <source>
        <dbReference type="ARBA" id="ARBA00022723"/>
    </source>
</evidence>
<keyword evidence="10 11" id="KW-0460">Magnesium</keyword>
<dbReference type="PIRSF" id="PIRSF037839">
    <property type="entry name" value="Ribonuclease_H"/>
    <property type="match status" value="1"/>
</dbReference>
<keyword evidence="12" id="KW-0464">Manganese</keyword>
<dbReference type="Gene3D" id="3.30.420.10">
    <property type="entry name" value="Ribonuclease H-like superfamily/Ribonuclease H"/>
    <property type="match status" value="1"/>
</dbReference>
<dbReference type="GO" id="GO:0003676">
    <property type="term" value="F:nucleic acid binding"/>
    <property type="evidence" value="ECO:0007669"/>
    <property type="project" value="UniProtKB-UniRule"/>
</dbReference>
<keyword evidence="11" id="KW-0963">Cytoplasm</keyword>
<feature type="binding site" evidence="12">
    <location>
        <position position="86"/>
    </location>
    <ligand>
        <name>Mg(2+)</name>
        <dbReference type="ChEBI" id="CHEBI:18420"/>
        <label>1</label>
    </ligand>
</feature>
<protein>
    <recommendedName>
        <fullName evidence="5 11">Ribonuclease H</fullName>
        <ecNumber evidence="4 11">3.1.26.4</ecNumber>
    </recommendedName>
</protein>
<dbReference type="InterPro" id="IPR009027">
    <property type="entry name" value="Ribosomal_bL9/RNase_H1_N"/>
</dbReference>
<comment type="caution">
    <text evidence="14">The sequence shown here is derived from an EMBL/GenBank/DDBJ whole genome shotgun (WGS) entry which is preliminary data.</text>
</comment>
<evidence type="ECO:0000256" key="2">
    <source>
        <dbReference type="ARBA" id="ARBA00004065"/>
    </source>
</evidence>
<dbReference type="InterPro" id="IPR012337">
    <property type="entry name" value="RNaseH-like_sf"/>
</dbReference>
<feature type="binding site" evidence="12">
    <location>
        <position position="124"/>
    </location>
    <ligand>
        <name>Mg(2+)</name>
        <dbReference type="ChEBI" id="CHEBI:18420"/>
        <label>2</label>
    </ligand>
</feature>
<feature type="binding site" evidence="12">
    <location>
        <position position="147"/>
    </location>
    <ligand>
        <name>Mg(2+)</name>
        <dbReference type="ChEBI" id="CHEBI:18420"/>
        <label>2</label>
    </ligand>
</feature>
<keyword evidence="15" id="KW-1185">Reference proteome</keyword>
<dbReference type="EC" id="3.1.26.4" evidence="4 11"/>
<dbReference type="InterPro" id="IPR017290">
    <property type="entry name" value="RNase_H_bac"/>
</dbReference>
<dbReference type="GO" id="GO:0004523">
    <property type="term" value="F:RNA-DNA hybrid ribonuclease activity"/>
    <property type="evidence" value="ECO:0007669"/>
    <property type="project" value="UniProtKB-UniRule"/>
</dbReference>
<dbReference type="InterPro" id="IPR037056">
    <property type="entry name" value="RNase_H1_N_sf"/>
</dbReference>
<comment type="function">
    <text evidence="2 11">Endonuclease that specifically degrades the RNA of RNA-DNA hybrids.</text>
</comment>
<comment type="cofactor">
    <cofactor evidence="1">
        <name>Mg(2+)</name>
        <dbReference type="ChEBI" id="CHEBI:18420"/>
    </cofactor>
</comment>
<feature type="domain" description="RNase H type-1" evidence="13">
    <location>
        <begin position="77"/>
        <end position="211"/>
    </location>
</feature>
<dbReference type="GO" id="GO:0046872">
    <property type="term" value="F:metal ion binding"/>
    <property type="evidence" value="ECO:0007669"/>
    <property type="project" value="UniProtKB-KW"/>
</dbReference>
<evidence type="ECO:0000259" key="13">
    <source>
        <dbReference type="PROSITE" id="PS50879"/>
    </source>
</evidence>
<dbReference type="EMBL" id="JACHGF010000010">
    <property type="protein sequence ID" value="MBB5286544.1"/>
    <property type="molecule type" value="Genomic_DNA"/>
</dbReference>
<keyword evidence="6 11" id="KW-0540">Nuclease</keyword>
<evidence type="ECO:0000256" key="12">
    <source>
        <dbReference type="PIRSR" id="PIRSR037839-1"/>
    </source>
</evidence>
<sequence>MAKKQKYYVVWQGRQTGVFTDWKECEAQIKGFEDARFKSFDSLKEAEEAIHRNYWEFVAKKEAGTSATKPAPASVGQPIRDSIAVDAAWNTATGDMEYQGVYLRTGERIFLQGPFSDATNNIGEFLAIVHGLAYLQKNGSNLPIYTDSRTAMSWVKKKHANTKLVLTPRNKPVFELMQRAERWLAENKYSNQILKWETEYWGENPADFGRK</sequence>
<dbReference type="Pfam" id="PF01693">
    <property type="entry name" value="Cauli_VI"/>
    <property type="match status" value="1"/>
</dbReference>
<dbReference type="InterPro" id="IPR002156">
    <property type="entry name" value="RNaseH_domain"/>
</dbReference>
<comment type="cofactor">
    <cofactor evidence="12">
        <name>Mn(2+)</name>
        <dbReference type="ChEBI" id="CHEBI:29035"/>
    </cofactor>
    <cofactor evidence="12">
        <name>Mg(2+)</name>
        <dbReference type="ChEBI" id="CHEBI:18420"/>
    </cofactor>
    <text evidence="12">Binds 2 metal ions per subunit. Manganese or magnesium.</text>
</comment>
<evidence type="ECO:0000256" key="8">
    <source>
        <dbReference type="ARBA" id="ARBA00022759"/>
    </source>
</evidence>
<keyword evidence="9 11" id="KW-0378">Hydrolase</keyword>
<dbReference type="InterPro" id="IPR011320">
    <property type="entry name" value="RNase_H1_N"/>
</dbReference>
<evidence type="ECO:0000256" key="11">
    <source>
        <dbReference type="PIRNR" id="PIRNR037839"/>
    </source>
</evidence>
<comment type="subcellular location">
    <subcellularLocation>
        <location evidence="11">Cytoplasm</location>
    </subcellularLocation>
</comment>
<reference evidence="14 15" key="1">
    <citation type="submission" date="2020-08" db="EMBL/GenBank/DDBJ databases">
        <title>Genomic Encyclopedia of Type Strains, Phase IV (KMG-IV): sequencing the most valuable type-strain genomes for metagenomic binning, comparative biology and taxonomic classification.</title>
        <authorList>
            <person name="Goeker M."/>
        </authorList>
    </citation>
    <scope>NUCLEOTIDE SEQUENCE [LARGE SCALE GENOMIC DNA]</scope>
    <source>
        <strain evidence="14 15">DSM 105074</strain>
    </source>
</reference>
<accession>A0A840TTD4</accession>
<name>A0A840TTD4_9BACT</name>
<evidence type="ECO:0000256" key="4">
    <source>
        <dbReference type="ARBA" id="ARBA00012180"/>
    </source>
</evidence>